<evidence type="ECO:0000256" key="2">
    <source>
        <dbReference type="ARBA" id="ARBA00022692"/>
    </source>
</evidence>
<evidence type="ECO:0000256" key="1">
    <source>
        <dbReference type="ARBA" id="ARBA00004167"/>
    </source>
</evidence>
<dbReference type="Proteomes" id="UP000593567">
    <property type="component" value="Unassembled WGS sequence"/>
</dbReference>
<evidence type="ECO:0000313" key="9">
    <source>
        <dbReference type="Proteomes" id="UP000593567"/>
    </source>
</evidence>
<dbReference type="OrthoDB" id="567787at2759"/>
<accession>A0A7J7JFU4</accession>
<comment type="similarity">
    <text evidence="5">Belongs to the FAM234 family.</text>
</comment>
<dbReference type="InterPro" id="IPR045232">
    <property type="entry name" value="FAM234"/>
</dbReference>
<evidence type="ECO:0000259" key="7">
    <source>
        <dbReference type="Pfam" id="PF23727"/>
    </source>
</evidence>
<gene>
    <name evidence="8" type="ORF">EB796_016720</name>
</gene>
<evidence type="ECO:0000256" key="3">
    <source>
        <dbReference type="ARBA" id="ARBA00022989"/>
    </source>
</evidence>
<organism evidence="8 9">
    <name type="scientific">Bugula neritina</name>
    <name type="common">Brown bryozoan</name>
    <name type="synonym">Sertularia neritina</name>
    <dbReference type="NCBI Taxonomy" id="10212"/>
    <lineage>
        <taxon>Eukaryota</taxon>
        <taxon>Metazoa</taxon>
        <taxon>Spiralia</taxon>
        <taxon>Lophotrochozoa</taxon>
        <taxon>Bryozoa</taxon>
        <taxon>Gymnolaemata</taxon>
        <taxon>Cheilostomatida</taxon>
        <taxon>Flustrina</taxon>
        <taxon>Buguloidea</taxon>
        <taxon>Bugulidae</taxon>
        <taxon>Bugula</taxon>
    </lineage>
</organism>
<dbReference type="SUPFAM" id="SSF50998">
    <property type="entry name" value="Quinoprotein alcohol dehydrogenase-like"/>
    <property type="match status" value="1"/>
</dbReference>
<dbReference type="PANTHER" id="PTHR21419:SF30">
    <property type="entry name" value="IG-LIKE DOMAIN-CONTAINING PROTEIN"/>
    <property type="match status" value="1"/>
</dbReference>
<protein>
    <submittedName>
        <fullName evidence="8">KIAA1467</fullName>
    </submittedName>
</protein>
<name>A0A7J7JFU4_BUGNE</name>
<dbReference type="InterPro" id="IPR015943">
    <property type="entry name" value="WD40/YVTN_repeat-like_dom_sf"/>
</dbReference>
<dbReference type="InterPro" id="IPR055409">
    <property type="entry name" value="Beta-prop_FAM234A_B"/>
</dbReference>
<dbReference type="GO" id="GO:0016020">
    <property type="term" value="C:membrane"/>
    <property type="evidence" value="ECO:0007669"/>
    <property type="project" value="UniProtKB-SubCell"/>
</dbReference>
<dbReference type="Pfam" id="PF23727">
    <property type="entry name" value="Beta-prop_FAM234A_B"/>
    <property type="match status" value="1"/>
</dbReference>
<dbReference type="InterPro" id="IPR011047">
    <property type="entry name" value="Quinoprotein_ADH-like_sf"/>
</dbReference>
<keyword evidence="3 6" id="KW-1133">Transmembrane helix</keyword>
<dbReference type="PANTHER" id="PTHR21419">
    <property type="match status" value="1"/>
</dbReference>
<keyword evidence="4 6" id="KW-0472">Membrane</keyword>
<evidence type="ECO:0000256" key="5">
    <source>
        <dbReference type="ARBA" id="ARBA00025791"/>
    </source>
</evidence>
<feature type="transmembrane region" description="Helical" evidence="6">
    <location>
        <begin position="62"/>
        <end position="86"/>
    </location>
</feature>
<evidence type="ECO:0000256" key="4">
    <source>
        <dbReference type="ARBA" id="ARBA00023136"/>
    </source>
</evidence>
<dbReference type="Gene3D" id="2.130.10.10">
    <property type="entry name" value="YVTN repeat-like/Quinoprotein amine dehydrogenase"/>
    <property type="match status" value="1"/>
</dbReference>
<comment type="caution">
    <text evidence="8">The sequence shown here is derived from an EMBL/GenBank/DDBJ whole genome shotgun (WGS) entry which is preliminary data.</text>
</comment>
<dbReference type="AlphaFoldDB" id="A0A7J7JFU4"/>
<proteinExistence type="inferred from homology"/>
<keyword evidence="2 6" id="KW-0812">Transmembrane</keyword>
<sequence>MFRAGDEEEVRYSLLSQAAGDLTGSDGEESNWHFTFHRSPSRLDLIQNTIKGLNCHKRSGRFFGCLVTFCSGVLLTCCILIIVVSVSPLSFSLQPNPSFNEDDLSQVSIDSQLPGQASPDGILPPSVKSSDPSVLSDWEFELLNVGSESPLRSFDINDDGSLDIMLGLVYSKLGYTNQTKHCKLHGAGSGCKGGILALDGRNGEILWRMHTKDEVYELTCPDSYDVNGDGASDCIASGRFGTFMAFDPRAGKMIWSMPTSVNMKWNVFAAAFIQDIDDDGVGDMVVVNGGDTTFQAGELNRPGNWVVVVSGRTGDMIGERTLPIPNDHESYSLPTVYNMPDGSQYIFFGSGGETIQGLED</sequence>
<feature type="domain" description="FAM234A/B beta-propeller" evidence="7">
    <location>
        <begin position="155"/>
        <end position="350"/>
    </location>
</feature>
<keyword evidence="9" id="KW-1185">Reference proteome</keyword>
<evidence type="ECO:0000256" key="6">
    <source>
        <dbReference type="SAM" id="Phobius"/>
    </source>
</evidence>
<evidence type="ECO:0000313" key="8">
    <source>
        <dbReference type="EMBL" id="KAF6024985.1"/>
    </source>
</evidence>
<dbReference type="EMBL" id="VXIV02002506">
    <property type="protein sequence ID" value="KAF6024985.1"/>
    <property type="molecule type" value="Genomic_DNA"/>
</dbReference>
<reference evidence="8" key="1">
    <citation type="submission" date="2020-06" db="EMBL/GenBank/DDBJ databases">
        <title>Draft genome of Bugula neritina, a colonial animal packing powerful symbionts and potential medicines.</title>
        <authorList>
            <person name="Rayko M."/>
        </authorList>
    </citation>
    <scope>NUCLEOTIDE SEQUENCE [LARGE SCALE GENOMIC DNA]</scope>
    <source>
        <strain evidence="8">Kwan_BN1</strain>
    </source>
</reference>
<comment type="subcellular location">
    <subcellularLocation>
        <location evidence="1">Membrane</location>
        <topology evidence="1">Single-pass membrane protein</topology>
    </subcellularLocation>
</comment>